<gene>
    <name evidence="1" type="ORF">E2C01_015539</name>
</gene>
<organism evidence="1 2">
    <name type="scientific">Portunus trituberculatus</name>
    <name type="common">Swimming crab</name>
    <name type="synonym">Neptunus trituberculatus</name>
    <dbReference type="NCBI Taxonomy" id="210409"/>
    <lineage>
        <taxon>Eukaryota</taxon>
        <taxon>Metazoa</taxon>
        <taxon>Ecdysozoa</taxon>
        <taxon>Arthropoda</taxon>
        <taxon>Crustacea</taxon>
        <taxon>Multicrustacea</taxon>
        <taxon>Malacostraca</taxon>
        <taxon>Eumalacostraca</taxon>
        <taxon>Eucarida</taxon>
        <taxon>Decapoda</taxon>
        <taxon>Pleocyemata</taxon>
        <taxon>Brachyura</taxon>
        <taxon>Eubrachyura</taxon>
        <taxon>Portunoidea</taxon>
        <taxon>Portunidae</taxon>
        <taxon>Portuninae</taxon>
        <taxon>Portunus</taxon>
    </lineage>
</organism>
<evidence type="ECO:0000313" key="1">
    <source>
        <dbReference type="EMBL" id="MPC22522.1"/>
    </source>
</evidence>
<name>A0A5B7DLU1_PORTR</name>
<evidence type="ECO:0000313" key="2">
    <source>
        <dbReference type="Proteomes" id="UP000324222"/>
    </source>
</evidence>
<dbReference type="EMBL" id="VSRR010001096">
    <property type="protein sequence ID" value="MPC22522.1"/>
    <property type="molecule type" value="Genomic_DNA"/>
</dbReference>
<protein>
    <submittedName>
        <fullName evidence="1">Uncharacterized protein</fullName>
    </submittedName>
</protein>
<reference evidence="1 2" key="1">
    <citation type="submission" date="2019-05" db="EMBL/GenBank/DDBJ databases">
        <title>Another draft genome of Portunus trituberculatus and its Hox gene families provides insights of decapod evolution.</title>
        <authorList>
            <person name="Jeong J.-H."/>
            <person name="Song I."/>
            <person name="Kim S."/>
            <person name="Choi T."/>
            <person name="Kim D."/>
            <person name="Ryu S."/>
            <person name="Kim W."/>
        </authorList>
    </citation>
    <scope>NUCLEOTIDE SEQUENCE [LARGE SCALE GENOMIC DNA]</scope>
    <source>
        <tissue evidence="1">Muscle</tissue>
    </source>
</reference>
<accession>A0A5B7DLU1</accession>
<dbReference type="AlphaFoldDB" id="A0A5B7DLU1"/>
<dbReference type="Proteomes" id="UP000324222">
    <property type="component" value="Unassembled WGS sequence"/>
</dbReference>
<comment type="caution">
    <text evidence="1">The sequence shown here is derived from an EMBL/GenBank/DDBJ whole genome shotgun (WGS) entry which is preliminary data.</text>
</comment>
<proteinExistence type="predicted"/>
<sequence length="62" mass="7167">MVGLVCREARGPSWRYGFKEVIPSSLPEPDWRRIAHTCSLERRNEREEGAGRWAVVVVVEGW</sequence>
<keyword evidence="2" id="KW-1185">Reference proteome</keyword>